<dbReference type="HOGENOM" id="CLU_199735_0_0_11"/>
<reference evidence="1 2" key="1">
    <citation type="submission" date="2012-06" db="EMBL/GenBank/DDBJ databases">
        <title>Complete sequence of chromosome of Mycobacterium chubuense NBB4.</title>
        <authorList>
            <consortium name="US DOE Joint Genome Institute"/>
            <person name="Lucas S."/>
            <person name="Han J."/>
            <person name="Lapidus A."/>
            <person name="Cheng J.-F."/>
            <person name="Goodwin L."/>
            <person name="Pitluck S."/>
            <person name="Peters L."/>
            <person name="Mikhailova N."/>
            <person name="Teshima H."/>
            <person name="Detter J.C."/>
            <person name="Han C."/>
            <person name="Tapia R."/>
            <person name="Land M."/>
            <person name="Hauser L."/>
            <person name="Kyrpides N."/>
            <person name="Ivanova N."/>
            <person name="Pagani I."/>
            <person name="Mattes T."/>
            <person name="Holmes A."/>
            <person name="Rutledge P."/>
            <person name="Paulsen I."/>
            <person name="Coleman N."/>
            <person name="Woyke T."/>
        </authorList>
    </citation>
    <scope>NUCLEOTIDE SEQUENCE [LARGE SCALE GENOMIC DNA]</scope>
    <source>
        <strain evidence="1 2">NBB4</strain>
    </source>
</reference>
<evidence type="ECO:0000313" key="2">
    <source>
        <dbReference type="Proteomes" id="UP000006057"/>
    </source>
</evidence>
<name>I4BNC9_MYCCN</name>
<dbReference type="STRING" id="710421.Mycch_4064"/>
<organism evidence="1 2">
    <name type="scientific">Mycolicibacterium chubuense (strain NBB4)</name>
    <name type="common">Mycobacterium chubuense</name>
    <dbReference type="NCBI Taxonomy" id="710421"/>
    <lineage>
        <taxon>Bacteria</taxon>
        <taxon>Bacillati</taxon>
        <taxon>Actinomycetota</taxon>
        <taxon>Actinomycetes</taxon>
        <taxon>Mycobacteriales</taxon>
        <taxon>Mycobacteriaceae</taxon>
        <taxon>Mycolicibacterium</taxon>
    </lineage>
</organism>
<dbReference type="AlphaFoldDB" id="I4BNC9"/>
<evidence type="ECO:0000313" key="1">
    <source>
        <dbReference type="EMBL" id="AFM18786.1"/>
    </source>
</evidence>
<proteinExistence type="predicted"/>
<protein>
    <submittedName>
        <fullName evidence="1">Uncharacterized protein</fullName>
    </submittedName>
</protein>
<dbReference type="EMBL" id="CP003053">
    <property type="protein sequence ID" value="AFM18786.1"/>
    <property type="molecule type" value="Genomic_DNA"/>
</dbReference>
<dbReference type="KEGG" id="mcb:Mycch_4064"/>
<keyword evidence="2" id="KW-1185">Reference proteome</keyword>
<accession>I4BNC9</accession>
<dbReference type="eggNOG" id="ENOG503046E">
    <property type="taxonomic scope" value="Bacteria"/>
</dbReference>
<dbReference type="Proteomes" id="UP000006057">
    <property type="component" value="Chromosome"/>
</dbReference>
<gene>
    <name evidence="1" type="ordered locus">Mycch_4064</name>
</gene>
<dbReference type="PATRIC" id="fig|710421.3.peg.4061"/>
<sequence>MLAHHDTVASELVTTAPSQPPLKTGFVMLGLASLLNLSKVRHGWGADRMLAASGAAAAGWYLTEELRRR</sequence>